<organism evidence="2 3">
    <name type="scientific">Stylosanthes scabra</name>
    <dbReference type="NCBI Taxonomy" id="79078"/>
    <lineage>
        <taxon>Eukaryota</taxon>
        <taxon>Viridiplantae</taxon>
        <taxon>Streptophyta</taxon>
        <taxon>Embryophyta</taxon>
        <taxon>Tracheophyta</taxon>
        <taxon>Spermatophyta</taxon>
        <taxon>Magnoliopsida</taxon>
        <taxon>eudicotyledons</taxon>
        <taxon>Gunneridae</taxon>
        <taxon>Pentapetalae</taxon>
        <taxon>rosids</taxon>
        <taxon>fabids</taxon>
        <taxon>Fabales</taxon>
        <taxon>Fabaceae</taxon>
        <taxon>Papilionoideae</taxon>
        <taxon>50 kb inversion clade</taxon>
        <taxon>dalbergioids sensu lato</taxon>
        <taxon>Dalbergieae</taxon>
        <taxon>Pterocarpus clade</taxon>
        <taxon>Stylosanthes</taxon>
    </lineage>
</organism>
<evidence type="ECO:0000313" key="2">
    <source>
        <dbReference type="EMBL" id="MED6195355.1"/>
    </source>
</evidence>
<accession>A0ABU6XDZ2</accession>
<gene>
    <name evidence="2" type="ORF">PIB30_037094</name>
</gene>
<dbReference type="EMBL" id="JASCZI010211633">
    <property type="protein sequence ID" value="MED6195355.1"/>
    <property type="molecule type" value="Genomic_DNA"/>
</dbReference>
<feature type="non-terminal residue" evidence="2">
    <location>
        <position position="110"/>
    </location>
</feature>
<name>A0ABU6XDZ2_9FABA</name>
<evidence type="ECO:0000313" key="3">
    <source>
        <dbReference type="Proteomes" id="UP001341840"/>
    </source>
</evidence>
<keyword evidence="3" id="KW-1185">Reference proteome</keyword>
<protein>
    <submittedName>
        <fullName evidence="2">Uncharacterized protein</fullName>
    </submittedName>
</protein>
<proteinExistence type="predicted"/>
<feature type="region of interest" description="Disordered" evidence="1">
    <location>
        <begin position="1"/>
        <end position="24"/>
    </location>
</feature>
<evidence type="ECO:0000256" key="1">
    <source>
        <dbReference type="SAM" id="MobiDB-lite"/>
    </source>
</evidence>
<dbReference type="Proteomes" id="UP001341840">
    <property type="component" value="Unassembled WGS sequence"/>
</dbReference>
<sequence>MNFGDGANHSSEEEPQNSTSNNHVHPTLECLFTLNSTNPSHRPTLLTAADHHRPTALTSNASSCRVVFAGSSRRLRLLVASPSPLFVSVFKLRGVGCSPSFLSLALCSLK</sequence>
<reference evidence="2 3" key="1">
    <citation type="journal article" date="2023" name="Plants (Basel)">
        <title>Bridging the Gap: Combining Genomics and Transcriptomics Approaches to Understand Stylosanthes scabra, an Orphan Legume from the Brazilian Caatinga.</title>
        <authorList>
            <person name="Ferreira-Neto J.R.C."/>
            <person name="da Silva M.D."/>
            <person name="Binneck E."/>
            <person name="de Melo N.F."/>
            <person name="da Silva R.H."/>
            <person name="de Melo A.L.T.M."/>
            <person name="Pandolfi V."/>
            <person name="Bustamante F.O."/>
            <person name="Brasileiro-Vidal A.C."/>
            <person name="Benko-Iseppon A.M."/>
        </authorList>
    </citation>
    <scope>NUCLEOTIDE SEQUENCE [LARGE SCALE GENOMIC DNA]</scope>
    <source>
        <tissue evidence="2">Leaves</tissue>
    </source>
</reference>
<comment type="caution">
    <text evidence="2">The sequence shown here is derived from an EMBL/GenBank/DDBJ whole genome shotgun (WGS) entry which is preliminary data.</text>
</comment>